<sequence>GKSIRDRRRAKHKAHMYMVDQGKLWRVGSTAIERARARVECVTQKEAGQLAWEVHRDRGHFHRDNIKIQLMNTIMSPKLDQLITTAIM</sequence>
<feature type="non-terminal residue" evidence="1">
    <location>
        <position position="1"/>
    </location>
</feature>
<gene>
    <name evidence="1" type="ORF">FA13DRAFT_1609961</name>
</gene>
<keyword evidence="2" id="KW-1185">Reference proteome</keyword>
<dbReference type="Proteomes" id="UP000298030">
    <property type="component" value="Unassembled WGS sequence"/>
</dbReference>
<dbReference type="STRING" id="71717.A0A4Y7SI43"/>
<accession>A0A4Y7SI43</accession>
<comment type="caution">
    <text evidence="1">The sequence shown here is derived from an EMBL/GenBank/DDBJ whole genome shotgun (WGS) entry which is preliminary data.</text>
</comment>
<reference evidence="1 2" key="1">
    <citation type="journal article" date="2019" name="Nat. Ecol. Evol.">
        <title>Megaphylogeny resolves global patterns of mushroom evolution.</title>
        <authorList>
            <person name="Varga T."/>
            <person name="Krizsan K."/>
            <person name="Foldi C."/>
            <person name="Dima B."/>
            <person name="Sanchez-Garcia M."/>
            <person name="Sanchez-Ramirez S."/>
            <person name="Szollosi G.J."/>
            <person name="Szarkandi J.G."/>
            <person name="Papp V."/>
            <person name="Albert L."/>
            <person name="Andreopoulos W."/>
            <person name="Angelini C."/>
            <person name="Antonin V."/>
            <person name="Barry K.W."/>
            <person name="Bougher N.L."/>
            <person name="Buchanan P."/>
            <person name="Buyck B."/>
            <person name="Bense V."/>
            <person name="Catcheside P."/>
            <person name="Chovatia M."/>
            <person name="Cooper J."/>
            <person name="Damon W."/>
            <person name="Desjardin D."/>
            <person name="Finy P."/>
            <person name="Geml J."/>
            <person name="Haridas S."/>
            <person name="Hughes K."/>
            <person name="Justo A."/>
            <person name="Karasinski D."/>
            <person name="Kautmanova I."/>
            <person name="Kiss B."/>
            <person name="Kocsube S."/>
            <person name="Kotiranta H."/>
            <person name="LaButti K.M."/>
            <person name="Lechner B.E."/>
            <person name="Liimatainen K."/>
            <person name="Lipzen A."/>
            <person name="Lukacs Z."/>
            <person name="Mihaltcheva S."/>
            <person name="Morgado L.N."/>
            <person name="Niskanen T."/>
            <person name="Noordeloos M.E."/>
            <person name="Ohm R.A."/>
            <person name="Ortiz-Santana B."/>
            <person name="Ovrebo C."/>
            <person name="Racz N."/>
            <person name="Riley R."/>
            <person name="Savchenko A."/>
            <person name="Shiryaev A."/>
            <person name="Soop K."/>
            <person name="Spirin V."/>
            <person name="Szebenyi C."/>
            <person name="Tomsovsky M."/>
            <person name="Tulloss R.E."/>
            <person name="Uehling J."/>
            <person name="Grigoriev I.V."/>
            <person name="Vagvolgyi C."/>
            <person name="Papp T."/>
            <person name="Martin F.M."/>
            <person name="Miettinen O."/>
            <person name="Hibbett D.S."/>
            <person name="Nagy L.G."/>
        </authorList>
    </citation>
    <scope>NUCLEOTIDE SEQUENCE [LARGE SCALE GENOMIC DNA]</scope>
    <source>
        <strain evidence="1 2">FP101781</strain>
    </source>
</reference>
<protein>
    <submittedName>
        <fullName evidence="1">Uncharacterized protein</fullName>
    </submittedName>
</protein>
<dbReference type="EMBL" id="QPFP01000108">
    <property type="protein sequence ID" value="TEB21505.1"/>
    <property type="molecule type" value="Genomic_DNA"/>
</dbReference>
<name>A0A4Y7SI43_COPMI</name>
<feature type="non-terminal residue" evidence="1">
    <location>
        <position position="88"/>
    </location>
</feature>
<dbReference type="AlphaFoldDB" id="A0A4Y7SI43"/>
<proteinExistence type="predicted"/>
<evidence type="ECO:0000313" key="1">
    <source>
        <dbReference type="EMBL" id="TEB21505.1"/>
    </source>
</evidence>
<evidence type="ECO:0000313" key="2">
    <source>
        <dbReference type="Proteomes" id="UP000298030"/>
    </source>
</evidence>
<organism evidence="1 2">
    <name type="scientific">Coprinellus micaceus</name>
    <name type="common">Glistening ink-cap mushroom</name>
    <name type="synonym">Coprinus micaceus</name>
    <dbReference type="NCBI Taxonomy" id="71717"/>
    <lineage>
        <taxon>Eukaryota</taxon>
        <taxon>Fungi</taxon>
        <taxon>Dikarya</taxon>
        <taxon>Basidiomycota</taxon>
        <taxon>Agaricomycotina</taxon>
        <taxon>Agaricomycetes</taxon>
        <taxon>Agaricomycetidae</taxon>
        <taxon>Agaricales</taxon>
        <taxon>Agaricineae</taxon>
        <taxon>Psathyrellaceae</taxon>
        <taxon>Coprinellus</taxon>
    </lineage>
</organism>
<dbReference type="OrthoDB" id="3234307at2759"/>